<evidence type="ECO:0000256" key="1">
    <source>
        <dbReference type="ARBA" id="ARBA00022801"/>
    </source>
</evidence>
<accession>G8XH25</accession>
<dbReference type="KEGG" id="sct:SCAT_p0190"/>
<geneLocation type="plasmid" evidence="2 3">
    <name>pSCATT</name>
</geneLocation>
<dbReference type="PROSITE" id="PS51318">
    <property type="entry name" value="TAT"/>
    <property type="match status" value="1"/>
</dbReference>
<dbReference type="GO" id="GO:0016787">
    <property type="term" value="F:hydrolase activity"/>
    <property type="evidence" value="ECO:0007669"/>
    <property type="project" value="UniProtKB-KW"/>
</dbReference>
<gene>
    <name evidence="2" type="ordered locus">SCATT_p15500</name>
</gene>
<proteinExistence type="predicted"/>
<dbReference type="RefSeq" id="WP_014150645.1">
    <property type="nucleotide sequence ID" value="NC_016113.1"/>
</dbReference>
<protein>
    <submittedName>
        <fullName evidence="2">Peptidase C60, sortase A and B</fullName>
    </submittedName>
</protein>
<dbReference type="Pfam" id="PF04203">
    <property type="entry name" value="Sortase"/>
    <property type="match status" value="1"/>
</dbReference>
<dbReference type="AlphaFoldDB" id="F8JKI7"/>
<reference evidence="3" key="1">
    <citation type="submission" date="2011-12" db="EMBL/GenBank/DDBJ databases">
        <title>Complete genome sequence of Streptomyces cattleya strain DSM 46488.</title>
        <authorList>
            <person name="Ou H.-Y."/>
            <person name="Li P."/>
            <person name="Zhao C."/>
            <person name="O'Hagan D."/>
            <person name="Deng Z."/>
        </authorList>
    </citation>
    <scope>NUCLEOTIDE SEQUENCE [LARGE SCALE GENOMIC DNA]</scope>
    <source>
        <strain evidence="3">ATCC 35852 / DSM 46488 / JCM 4925 / NBRC 14057 / NRRL 8057</strain>
        <plasmid evidence="3">Plasmid pSCATT</plasmid>
    </source>
</reference>
<evidence type="ECO:0000313" key="3">
    <source>
        <dbReference type="Proteomes" id="UP000007842"/>
    </source>
</evidence>
<accession>F8JKI7</accession>
<dbReference type="OrthoDB" id="525039at2"/>
<dbReference type="Gene3D" id="2.40.260.10">
    <property type="entry name" value="Sortase"/>
    <property type="match status" value="1"/>
</dbReference>
<dbReference type="NCBIfam" id="NF033748">
    <property type="entry name" value="class_F_sortase"/>
    <property type="match status" value="1"/>
</dbReference>
<dbReference type="CDD" id="cd05829">
    <property type="entry name" value="Sortase_F"/>
    <property type="match status" value="1"/>
</dbReference>
<dbReference type="PROSITE" id="PS51257">
    <property type="entry name" value="PROKAR_LIPOPROTEIN"/>
    <property type="match status" value="1"/>
</dbReference>
<dbReference type="PATRIC" id="fig|1003195.11.peg.179"/>
<dbReference type="InterPro" id="IPR023365">
    <property type="entry name" value="Sortase_dom-sf"/>
</dbReference>
<evidence type="ECO:0000313" key="2">
    <source>
        <dbReference type="EMBL" id="AEW99743.1"/>
    </source>
</evidence>
<dbReference type="EMBL" id="CP003229">
    <property type="protein sequence ID" value="AEW99743.1"/>
    <property type="molecule type" value="Genomic_DNA"/>
</dbReference>
<keyword evidence="3" id="KW-1185">Reference proteome</keyword>
<sequence>MSRPARPRRFLALVALSAAALLLGCWTLLHALAGGGIDGPYRATIAHSPATSTAAPDNHPAALPASKPVRVRIPSAGVDTGPVLPLGLAPDGTVQVPTTAQADDIGWYTGGVTPGQTGPAVLIGHFDTVDGPAVMCNVSRVRVGDPITVSRADGSVLTFTVQRLQQVDKAHFPTRAVYGNTDRPELRLITCGGPITDGHHPDNIIIYADLTSTRT</sequence>
<dbReference type="InterPro" id="IPR006311">
    <property type="entry name" value="TAT_signal"/>
</dbReference>
<dbReference type="InterPro" id="IPR042001">
    <property type="entry name" value="Sortase_F"/>
</dbReference>
<keyword evidence="1" id="KW-0378">Hydrolase</keyword>
<keyword evidence="2" id="KW-0614">Plasmid</keyword>
<name>F8JKI7_STREN</name>
<dbReference type="KEGG" id="scy:SCATT_p15500"/>
<dbReference type="HOGENOM" id="CLU_062592_5_2_11"/>
<organism evidence="2 3">
    <name type="scientific">Streptantibioticus cattleyicolor (strain ATCC 35852 / DSM 46488 / JCM 4925 / NBRC 14057 / NRRL 8057)</name>
    <name type="common">Streptomyces cattleya</name>
    <dbReference type="NCBI Taxonomy" id="1003195"/>
    <lineage>
        <taxon>Bacteria</taxon>
        <taxon>Bacillati</taxon>
        <taxon>Actinomycetota</taxon>
        <taxon>Actinomycetes</taxon>
        <taxon>Kitasatosporales</taxon>
        <taxon>Streptomycetaceae</taxon>
        <taxon>Streptantibioticus</taxon>
    </lineage>
</organism>
<dbReference type="Proteomes" id="UP000007842">
    <property type="component" value="Plasmid pSCATT"/>
</dbReference>
<dbReference type="InterPro" id="IPR005754">
    <property type="entry name" value="Sortase"/>
</dbReference>
<dbReference type="SUPFAM" id="SSF63817">
    <property type="entry name" value="Sortase"/>
    <property type="match status" value="1"/>
</dbReference>